<accession>A0A0F4YLQ4</accession>
<dbReference type="SUPFAM" id="SSF48403">
    <property type="entry name" value="Ankyrin repeat"/>
    <property type="match status" value="1"/>
</dbReference>
<dbReference type="OrthoDB" id="4225941at2759"/>
<feature type="region of interest" description="Disordered" evidence="3">
    <location>
        <begin position="1"/>
        <end position="20"/>
    </location>
</feature>
<evidence type="ECO:0000313" key="4">
    <source>
        <dbReference type="EMBL" id="KKA18786.1"/>
    </source>
</evidence>
<dbReference type="PANTHER" id="PTHR24198">
    <property type="entry name" value="ANKYRIN REPEAT AND PROTEIN KINASE DOMAIN-CONTAINING PROTEIN"/>
    <property type="match status" value="1"/>
</dbReference>
<organism evidence="4 5">
    <name type="scientific">Rasamsonia emersonii (strain ATCC 16479 / CBS 393.64 / IMI 116815)</name>
    <dbReference type="NCBI Taxonomy" id="1408163"/>
    <lineage>
        <taxon>Eukaryota</taxon>
        <taxon>Fungi</taxon>
        <taxon>Dikarya</taxon>
        <taxon>Ascomycota</taxon>
        <taxon>Pezizomycotina</taxon>
        <taxon>Eurotiomycetes</taxon>
        <taxon>Eurotiomycetidae</taxon>
        <taxon>Eurotiales</taxon>
        <taxon>Trichocomaceae</taxon>
        <taxon>Rasamsonia</taxon>
    </lineage>
</organism>
<keyword evidence="1" id="KW-0677">Repeat</keyword>
<dbReference type="GeneID" id="25319529"/>
<feature type="compositionally biased region" description="Polar residues" evidence="3">
    <location>
        <begin position="1"/>
        <end position="12"/>
    </location>
</feature>
<dbReference type="Pfam" id="PF12796">
    <property type="entry name" value="Ank_2"/>
    <property type="match status" value="1"/>
</dbReference>
<reference evidence="4 5" key="1">
    <citation type="submission" date="2015-04" db="EMBL/GenBank/DDBJ databases">
        <authorList>
            <person name="Heijne W.H."/>
            <person name="Fedorova N.D."/>
            <person name="Nierman W.C."/>
            <person name="Vollebregt A.W."/>
            <person name="Zhao Z."/>
            <person name="Wu L."/>
            <person name="Kumar M."/>
            <person name="Stam H."/>
            <person name="van den Berg M.A."/>
            <person name="Pel H.J."/>
        </authorList>
    </citation>
    <scope>NUCLEOTIDE SEQUENCE [LARGE SCALE GENOMIC DNA]</scope>
    <source>
        <strain evidence="4 5">CBS 393.64</strain>
    </source>
</reference>
<comment type="caution">
    <text evidence="4">The sequence shown here is derived from an EMBL/GenBank/DDBJ whole genome shotgun (WGS) entry which is preliminary data.</text>
</comment>
<dbReference type="InterPro" id="IPR002110">
    <property type="entry name" value="Ankyrin_rpt"/>
</dbReference>
<sequence length="296" mass="32739">MTQDSSSASTRPQAKPPHPRVIINVGCKNNSIEEVARGLRLASSPDAYRDLVRRALFTAVYHGSAPVTEYLITQENAPLHTLSPLTVATSPSTELFSVLVSHGWDINQRRADHGAGRGQRLLDLICSDEALVRWCLEHGASVEDDPDADWYTAPPLLETAAAVGTLSTFKLLRERGAQLGRRTLHKAVSGAAHSKDSMEIVKYLVDELGMDVNQMDTDGKLPDHWGPPLCYAAKWRDGGEEVVRFLLERGADPTIKDCCGNHDAFSLAEFTKNEGVMKVLREWREQREQKEQKQGG</sequence>
<evidence type="ECO:0000256" key="2">
    <source>
        <dbReference type="ARBA" id="ARBA00023043"/>
    </source>
</evidence>
<proteinExistence type="predicted"/>
<dbReference type="Gene3D" id="1.25.40.20">
    <property type="entry name" value="Ankyrin repeat-containing domain"/>
    <property type="match status" value="1"/>
</dbReference>
<dbReference type="AlphaFoldDB" id="A0A0F4YLQ4"/>
<keyword evidence="2" id="KW-0040">ANK repeat</keyword>
<evidence type="ECO:0000256" key="3">
    <source>
        <dbReference type="SAM" id="MobiDB-lite"/>
    </source>
</evidence>
<evidence type="ECO:0000313" key="5">
    <source>
        <dbReference type="Proteomes" id="UP000053958"/>
    </source>
</evidence>
<name>A0A0F4YLQ4_RASE3</name>
<dbReference type="EMBL" id="LASV01000419">
    <property type="protein sequence ID" value="KKA18786.1"/>
    <property type="molecule type" value="Genomic_DNA"/>
</dbReference>
<gene>
    <name evidence="4" type="ORF">T310_7253</name>
</gene>
<dbReference type="PANTHER" id="PTHR24198:SF165">
    <property type="entry name" value="ANKYRIN REPEAT-CONTAINING PROTEIN-RELATED"/>
    <property type="match status" value="1"/>
</dbReference>
<dbReference type="STRING" id="1408163.A0A0F4YLQ4"/>
<dbReference type="RefSeq" id="XP_013325398.1">
    <property type="nucleotide sequence ID" value="XM_013469944.1"/>
</dbReference>
<protein>
    <submittedName>
        <fullName evidence="4">Uncharacterized protein</fullName>
    </submittedName>
</protein>
<dbReference type="InterPro" id="IPR036770">
    <property type="entry name" value="Ankyrin_rpt-contain_sf"/>
</dbReference>
<dbReference type="SMART" id="SM00248">
    <property type="entry name" value="ANK"/>
    <property type="match status" value="4"/>
</dbReference>
<evidence type="ECO:0000256" key="1">
    <source>
        <dbReference type="ARBA" id="ARBA00022737"/>
    </source>
</evidence>
<keyword evidence="5" id="KW-1185">Reference proteome</keyword>
<dbReference type="Proteomes" id="UP000053958">
    <property type="component" value="Unassembled WGS sequence"/>
</dbReference>